<dbReference type="Proteomes" id="UP000256873">
    <property type="component" value="Unassembled WGS sequence"/>
</dbReference>
<organism evidence="1 2">
    <name type="scientific">Microcystis flos-aquae TF09</name>
    <dbReference type="NCBI Taxonomy" id="2060473"/>
    <lineage>
        <taxon>Bacteria</taxon>
        <taxon>Bacillati</taxon>
        <taxon>Cyanobacteriota</taxon>
        <taxon>Cyanophyceae</taxon>
        <taxon>Oscillatoriophycideae</taxon>
        <taxon>Chroococcales</taxon>
        <taxon>Microcystaceae</taxon>
        <taxon>Microcystis</taxon>
    </lineage>
</organism>
<gene>
    <name evidence="1" type="ORF">DWQ54_19425</name>
</gene>
<protein>
    <recommendedName>
        <fullName evidence="3">3-oxoacyl-ACP synthase</fullName>
    </recommendedName>
</protein>
<evidence type="ECO:0000313" key="2">
    <source>
        <dbReference type="Proteomes" id="UP000256873"/>
    </source>
</evidence>
<dbReference type="AlphaFoldDB" id="A0A3E0KYX7"/>
<dbReference type="EMBL" id="QQWC01000005">
    <property type="protein sequence ID" value="REJ40461.1"/>
    <property type="molecule type" value="Genomic_DNA"/>
</dbReference>
<reference evidence="1 2" key="1">
    <citation type="submission" date="2017-10" db="EMBL/GenBank/DDBJ databases">
        <title>A large-scale comparative metagenomic study reveals the eutrophication-driven functional interactions in six Microcystis-epibionts communities.</title>
        <authorList>
            <person name="Li Q."/>
            <person name="Lin F."/>
        </authorList>
    </citation>
    <scope>NUCLEOTIDE SEQUENCE [LARGE SCALE GENOMIC DNA]</scope>
    <source>
        <strain evidence="1">TF09</strain>
    </source>
</reference>
<sequence>MSNTSKTDWSRIDMMKDEDIDTYDIPPLSEDFWVNAQLRLPKDLVTVKVEIDPETFAWFQSQGETAQEQMSVALKIYAQANKAFCSSITKAG</sequence>
<evidence type="ECO:0008006" key="3">
    <source>
        <dbReference type="Google" id="ProtNLM"/>
    </source>
</evidence>
<proteinExistence type="predicted"/>
<comment type="caution">
    <text evidence="1">The sequence shown here is derived from an EMBL/GenBank/DDBJ whole genome shotgun (WGS) entry which is preliminary data.</text>
</comment>
<evidence type="ECO:0000313" key="1">
    <source>
        <dbReference type="EMBL" id="REJ40461.1"/>
    </source>
</evidence>
<accession>A0A3E0KYX7</accession>
<name>A0A3E0KYX7_9CHRO</name>